<organism evidence="1 2">
    <name type="scientific">Eptatretus burgeri</name>
    <name type="common">Inshore hagfish</name>
    <dbReference type="NCBI Taxonomy" id="7764"/>
    <lineage>
        <taxon>Eukaryota</taxon>
        <taxon>Metazoa</taxon>
        <taxon>Chordata</taxon>
        <taxon>Craniata</taxon>
        <taxon>Vertebrata</taxon>
        <taxon>Cyclostomata</taxon>
        <taxon>Myxini</taxon>
        <taxon>Myxiniformes</taxon>
        <taxon>Myxinidae</taxon>
        <taxon>Eptatretinae</taxon>
        <taxon>Eptatretus</taxon>
    </lineage>
</organism>
<dbReference type="OMA" id="IMAPTEC"/>
<evidence type="ECO:0008006" key="3">
    <source>
        <dbReference type="Google" id="ProtNLM"/>
    </source>
</evidence>
<accession>A0A8C4R6Y4</accession>
<dbReference type="Proteomes" id="UP000694388">
    <property type="component" value="Unplaced"/>
</dbReference>
<dbReference type="InterPro" id="IPR036045">
    <property type="entry name" value="Sec1-like_sf"/>
</dbReference>
<reference evidence="1" key="2">
    <citation type="submission" date="2025-09" db="UniProtKB">
        <authorList>
            <consortium name="Ensembl"/>
        </authorList>
    </citation>
    <scope>IDENTIFICATION</scope>
</reference>
<dbReference type="GeneTree" id="ENSGT00390000011192"/>
<name>A0A8C4R6Y4_EPTBU</name>
<sequence length="338" mass="37461">MMLSKQKEALMEVRRQLVEGAGKAGLPIRTSIGKVTADQLESYVRAFRSDWDLCVSHAGLLQLGLATVQALRSPLASHRDTLLGAEKLLLQSLRNGDIPKVLLQLCSRLQHSGGHDDFSPLDIILLLTYVYSLSGAEALNGGEEQELAEADLCKALFHALGDSCHLWGSLEDGTGEMSAAEEKDTWLRGLFVKLRGVAQAPSSLHHFRIYEQGDSTHQALYHPLIKQVLDEALSTEQAESSDLEHMTSGLTDLLKTGFGMFMKVTRPKPSDHPLIIIFVLGGVTPGEVKLVRDTLMTRKPSHQVSEWEMSKIHDNVFFLSFNIKQILDFDDHNNEVLI</sequence>
<protein>
    <recommendedName>
        <fullName evidence="3">Sec1 family domain-containing protein 2</fullName>
    </recommendedName>
</protein>
<dbReference type="AlphaFoldDB" id="A0A8C4R6Y4"/>
<evidence type="ECO:0000313" key="2">
    <source>
        <dbReference type="Proteomes" id="UP000694388"/>
    </source>
</evidence>
<proteinExistence type="predicted"/>
<dbReference type="SUPFAM" id="SSF56815">
    <property type="entry name" value="Sec1/munc18-like (SM) proteins"/>
    <property type="match status" value="1"/>
</dbReference>
<dbReference type="Ensembl" id="ENSEBUT00000026347.1">
    <property type="protein sequence ID" value="ENSEBUP00000025771.1"/>
    <property type="gene ID" value="ENSEBUG00000015879.1"/>
</dbReference>
<reference evidence="1" key="1">
    <citation type="submission" date="2025-08" db="UniProtKB">
        <authorList>
            <consortium name="Ensembl"/>
        </authorList>
    </citation>
    <scope>IDENTIFICATION</scope>
</reference>
<keyword evidence="2" id="KW-1185">Reference proteome</keyword>
<evidence type="ECO:0000313" key="1">
    <source>
        <dbReference type="Ensembl" id="ENSEBUP00000025771.1"/>
    </source>
</evidence>